<name>A0ABQ8JQD7_DERPT</name>
<accession>A0ABQ8JQD7</accession>
<feature type="chain" id="PRO_5045950604" description="Secreted protein" evidence="2">
    <location>
        <begin position="20"/>
        <end position="73"/>
    </location>
</feature>
<dbReference type="EMBL" id="NJHN03000025">
    <property type="protein sequence ID" value="KAH9424824.1"/>
    <property type="molecule type" value="Genomic_DNA"/>
</dbReference>
<dbReference type="Proteomes" id="UP000887458">
    <property type="component" value="Unassembled WGS sequence"/>
</dbReference>
<evidence type="ECO:0000256" key="2">
    <source>
        <dbReference type="SAM" id="SignalP"/>
    </source>
</evidence>
<keyword evidence="2" id="KW-0732">Signal</keyword>
<keyword evidence="4" id="KW-1185">Reference proteome</keyword>
<sequence>MWVNIMKLMFLNELSSAAATTTTKSRYRCHNKYRLSIETKGIVINSDFGSKKKKTSPAETKRRNESYTSSFSI</sequence>
<reference evidence="3 4" key="1">
    <citation type="journal article" date="2018" name="J. Allergy Clin. Immunol.">
        <title>High-quality assembly of Dermatophagoides pteronyssinus genome and transcriptome reveals a wide range of novel allergens.</title>
        <authorList>
            <person name="Liu X.Y."/>
            <person name="Yang K.Y."/>
            <person name="Wang M.Q."/>
            <person name="Kwok J.S."/>
            <person name="Zeng X."/>
            <person name="Yang Z."/>
            <person name="Xiao X.J."/>
            <person name="Lau C.P."/>
            <person name="Li Y."/>
            <person name="Huang Z.M."/>
            <person name="Ba J.G."/>
            <person name="Yim A.K."/>
            <person name="Ouyang C.Y."/>
            <person name="Ngai S.M."/>
            <person name="Chan T.F."/>
            <person name="Leung E.L."/>
            <person name="Liu L."/>
            <person name="Liu Z.G."/>
            <person name="Tsui S.K."/>
        </authorList>
    </citation>
    <scope>NUCLEOTIDE SEQUENCE [LARGE SCALE GENOMIC DNA]</scope>
    <source>
        <strain evidence="3">Derp</strain>
    </source>
</reference>
<evidence type="ECO:0000256" key="1">
    <source>
        <dbReference type="SAM" id="MobiDB-lite"/>
    </source>
</evidence>
<evidence type="ECO:0008006" key="5">
    <source>
        <dbReference type="Google" id="ProtNLM"/>
    </source>
</evidence>
<proteinExistence type="predicted"/>
<reference evidence="3 4" key="2">
    <citation type="journal article" date="2022" name="Mol. Biol. Evol.">
        <title>Comparative Genomics Reveals Insights into the Divergent Evolution of Astigmatic Mites and Household Pest Adaptations.</title>
        <authorList>
            <person name="Xiong Q."/>
            <person name="Wan A.T."/>
            <person name="Liu X."/>
            <person name="Fung C.S."/>
            <person name="Xiao X."/>
            <person name="Malainual N."/>
            <person name="Hou J."/>
            <person name="Wang L."/>
            <person name="Wang M."/>
            <person name="Yang K.Y."/>
            <person name="Cui Y."/>
            <person name="Leung E.L."/>
            <person name="Nong W."/>
            <person name="Shin S.K."/>
            <person name="Au S.W."/>
            <person name="Jeong K.Y."/>
            <person name="Chew F.T."/>
            <person name="Hui J.H."/>
            <person name="Leung T.F."/>
            <person name="Tungtrongchitr A."/>
            <person name="Zhong N."/>
            <person name="Liu Z."/>
            <person name="Tsui S.K."/>
        </authorList>
    </citation>
    <scope>NUCLEOTIDE SEQUENCE [LARGE SCALE GENOMIC DNA]</scope>
    <source>
        <strain evidence="3">Derp</strain>
    </source>
</reference>
<feature type="signal peptide" evidence="2">
    <location>
        <begin position="1"/>
        <end position="19"/>
    </location>
</feature>
<evidence type="ECO:0000313" key="4">
    <source>
        <dbReference type="Proteomes" id="UP000887458"/>
    </source>
</evidence>
<comment type="caution">
    <text evidence="3">The sequence shown here is derived from an EMBL/GenBank/DDBJ whole genome shotgun (WGS) entry which is preliminary data.</text>
</comment>
<protein>
    <recommendedName>
        <fullName evidence="5">Secreted protein</fullName>
    </recommendedName>
</protein>
<gene>
    <name evidence="3" type="ORF">DERP_012310</name>
</gene>
<organism evidence="3 4">
    <name type="scientific">Dermatophagoides pteronyssinus</name>
    <name type="common">European house dust mite</name>
    <dbReference type="NCBI Taxonomy" id="6956"/>
    <lineage>
        <taxon>Eukaryota</taxon>
        <taxon>Metazoa</taxon>
        <taxon>Ecdysozoa</taxon>
        <taxon>Arthropoda</taxon>
        <taxon>Chelicerata</taxon>
        <taxon>Arachnida</taxon>
        <taxon>Acari</taxon>
        <taxon>Acariformes</taxon>
        <taxon>Sarcoptiformes</taxon>
        <taxon>Astigmata</taxon>
        <taxon>Psoroptidia</taxon>
        <taxon>Analgoidea</taxon>
        <taxon>Pyroglyphidae</taxon>
        <taxon>Dermatophagoidinae</taxon>
        <taxon>Dermatophagoides</taxon>
    </lineage>
</organism>
<feature type="region of interest" description="Disordered" evidence="1">
    <location>
        <begin position="48"/>
        <end position="73"/>
    </location>
</feature>
<evidence type="ECO:0000313" key="3">
    <source>
        <dbReference type="EMBL" id="KAH9424824.1"/>
    </source>
</evidence>